<dbReference type="Proteomes" id="UP000567885">
    <property type="component" value="Unassembled WGS sequence"/>
</dbReference>
<protein>
    <submittedName>
        <fullName evidence="1">Uncharacterized protein</fullName>
    </submittedName>
</protein>
<dbReference type="OrthoDB" id="4977346at2759"/>
<comment type="caution">
    <text evidence="1">The sequence shown here is derived from an EMBL/GenBank/DDBJ whole genome shotgun (WGS) entry which is preliminary data.</text>
</comment>
<accession>A0A8H5X236</accession>
<evidence type="ECO:0000313" key="2">
    <source>
        <dbReference type="Proteomes" id="UP000567885"/>
    </source>
</evidence>
<evidence type="ECO:0000313" key="1">
    <source>
        <dbReference type="EMBL" id="KAF5678678.1"/>
    </source>
</evidence>
<keyword evidence="2" id="KW-1185">Reference proteome</keyword>
<proteinExistence type="predicted"/>
<gene>
    <name evidence="1" type="ORF">FHETE_1119</name>
</gene>
<name>A0A8H5X236_FUSHE</name>
<sequence length="211" mass="24354">METYLHVFFRQTDPKYYRQNLKHFSNSLGSVYAVQLHRNDAILQLTVHCDPEDPNRDPEDVDWILHRMWQATDICSLTQNWKQYGYVLNAHPTQVAKRILDKVAPEPVEPLPKRGMIQEAVLEKILSKMSNKGEILVFSRKANTPGNERKLQKLISDYNNKGITIQVSDMEFKITFPAGSQAKKAATYTAKSLRARMEEEGLMSDWSLKTK</sequence>
<reference evidence="1 2" key="1">
    <citation type="submission" date="2020-05" db="EMBL/GenBank/DDBJ databases">
        <title>Identification and distribution of gene clusters putatively required for synthesis of sphingolipid metabolism inhibitors in phylogenetically diverse species of the filamentous fungus Fusarium.</title>
        <authorList>
            <person name="Kim H.-S."/>
            <person name="Busman M."/>
            <person name="Brown D.W."/>
            <person name="Divon H."/>
            <person name="Uhlig S."/>
            <person name="Proctor R.H."/>
        </authorList>
    </citation>
    <scope>NUCLEOTIDE SEQUENCE [LARGE SCALE GENOMIC DNA]</scope>
    <source>
        <strain evidence="1 2">NRRL 20693</strain>
    </source>
</reference>
<dbReference type="EMBL" id="JAAGWQ010000016">
    <property type="protein sequence ID" value="KAF5678678.1"/>
    <property type="molecule type" value="Genomic_DNA"/>
</dbReference>
<organism evidence="1 2">
    <name type="scientific">Fusarium heterosporum</name>
    <dbReference type="NCBI Taxonomy" id="42747"/>
    <lineage>
        <taxon>Eukaryota</taxon>
        <taxon>Fungi</taxon>
        <taxon>Dikarya</taxon>
        <taxon>Ascomycota</taxon>
        <taxon>Pezizomycotina</taxon>
        <taxon>Sordariomycetes</taxon>
        <taxon>Hypocreomycetidae</taxon>
        <taxon>Hypocreales</taxon>
        <taxon>Nectriaceae</taxon>
        <taxon>Fusarium</taxon>
        <taxon>Fusarium heterosporum species complex</taxon>
    </lineage>
</organism>
<dbReference type="AlphaFoldDB" id="A0A8H5X236"/>